<dbReference type="RefSeq" id="WP_066605781.1">
    <property type="nucleotide sequence ID" value="NZ_FORY01000002.1"/>
</dbReference>
<reference evidence="1 2" key="1">
    <citation type="submission" date="2016-10" db="EMBL/GenBank/DDBJ databases">
        <authorList>
            <person name="de Groot N.N."/>
        </authorList>
    </citation>
    <scope>NUCLEOTIDE SEQUENCE [LARGE SCALE GENOMIC DNA]</scope>
    <source>
        <strain evidence="1 2">CGMCC 1.8891</strain>
    </source>
</reference>
<evidence type="ECO:0000313" key="2">
    <source>
        <dbReference type="Proteomes" id="UP000183299"/>
    </source>
</evidence>
<dbReference type="Proteomes" id="UP000183299">
    <property type="component" value="Unassembled WGS sequence"/>
</dbReference>
<dbReference type="EMBL" id="FORY01000002">
    <property type="protein sequence ID" value="SFJ11393.1"/>
    <property type="molecule type" value="Genomic_DNA"/>
</dbReference>
<accession>A0A1I3NQ13</accession>
<keyword evidence="2" id="KW-1185">Reference proteome</keyword>
<sequence length="183" mass="20178">MYATRIERKLNAATIAAFGGPSRASQRQFRIAGIMPPVETKPPHPAMHGFREFCQMLLMGKVLACGMSRKGARDLAELCVWPLEHRLEALPGVTEVPGHDLTAEQMHAVRESVGRADLGPRYCYFVLPEVDAPEVSAHLFNDLANMPKVSTTGLLIDFQQMAEDTAALIDGPLISYRLSECEE</sequence>
<protein>
    <submittedName>
        <fullName evidence="1">Uncharacterized protein</fullName>
    </submittedName>
</protein>
<dbReference type="STRING" id="576117.SAMN04488138_10236"/>
<dbReference type="GeneID" id="98663848"/>
<evidence type="ECO:0000313" key="1">
    <source>
        <dbReference type="EMBL" id="SFJ11393.1"/>
    </source>
</evidence>
<proteinExistence type="predicted"/>
<gene>
    <name evidence="1" type="ORF">SAMN04488138_10236</name>
</gene>
<organism evidence="1 2">
    <name type="scientific">Celeribacter halophilus</name>
    <dbReference type="NCBI Taxonomy" id="576117"/>
    <lineage>
        <taxon>Bacteria</taxon>
        <taxon>Pseudomonadati</taxon>
        <taxon>Pseudomonadota</taxon>
        <taxon>Alphaproteobacteria</taxon>
        <taxon>Rhodobacterales</taxon>
        <taxon>Roseobacteraceae</taxon>
        <taxon>Celeribacter</taxon>
    </lineage>
</organism>
<dbReference type="AlphaFoldDB" id="A0A1I3NQ13"/>
<name>A0A1I3NQ13_9RHOB</name>